<evidence type="ECO:0000313" key="2">
    <source>
        <dbReference type="Proteomes" id="UP000007264"/>
    </source>
</evidence>
<comment type="caution">
    <text evidence="1">The sequence shown here is derived from an EMBL/GenBank/DDBJ whole genome shotgun (WGS) entry which is preliminary data.</text>
</comment>
<dbReference type="GeneID" id="17036322"/>
<keyword evidence="2" id="KW-1185">Reference proteome</keyword>
<organism evidence="1 2">
    <name type="scientific">Coccomyxa subellipsoidea (strain C-169)</name>
    <name type="common">Green microalga</name>
    <dbReference type="NCBI Taxonomy" id="574566"/>
    <lineage>
        <taxon>Eukaryota</taxon>
        <taxon>Viridiplantae</taxon>
        <taxon>Chlorophyta</taxon>
        <taxon>core chlorophytes</taxon>
        <taxon>Trebouxiophyceae</taxon>
        <taxon>Trebouxiophyceae incertae sedis</taxon>
        <taxon>Coccomyxaceae</taxon>
        <taxon>Coccomyxa</taxon>
        <taxon>Coccomyxa subellipsoidea</taxon>
    </lineage>
</organism>
<accession>I0YJ42</accession>
<evidence type="ECO:0000313" key="1">
    <source>
        <dbReference type="EMBL" id="EIE18411.1"/>
    </source>
</evidence>
<gene>
    <name evidence="1" type="ORF">COCSUDRAFT_34563</name>
</gene>
<proteinExistence type="predicted"/>
<dbReference type="KEGG" id="csl:COCSUDRAFT_34563"/>
<dbReference type="RefSeq" id="XP_005642955.1">
    <property type="nucleotide sequence ID" value="XM_005642898.1"/>
</dbReference>
<name>I0YJ42_COCSC</name>
<sequence>MAASLMGEQRCKLKIQLSGKLEFVQMNCSWKQVYHRPASCDIFSGVRLPIGWLGLSLYLFI</sequence>
<dbReference type="Proteomes" id="UP000007264">
    <property type="component" value="Unassembled WGS sequence"/>
</dbReference>
<dbReference type="EMBL" id="AGSI01000024">
    <property type="protein sequence ID" value="EIE18411.1"/>
    <property type="molecule type" value="Genomic_DNA"/>
</dbReference>
<dbReference type="AlphaFoldDB" id="I0YJ42"/>
<reference evidence="1 2" key="1">
    <citation type="journal article" date="2012" name="Genome Biol.">
        <title>The genome of the polar eukaryotic microalga coccomyxa subellipsoidea reveals traits of cold adaptation.</title>
        <authorList>
            <person name="Blanc G."/>
            <person name="Agarkova I."/>
            <person name="Grimwood J."/>
            <person name="Kuo A."/>
            <person name="Brueggeman A."/>
            <person name="Dunigan D."/>
            <person name="Gurnon J."/>
            <person name="Ladunga I."/>
            <person name="Lindquist E."/>
            <person name="Lucas S."/>
            <person name="Pangilinan J."/>
            <person name="Proschold T."/>
            <person name="Salamov A."/>
            <person name="Schmutz J."/>
            <person name="Weeks D."/>
            <person name="Yamada T."/>
            <person name="Claverie J.M."/>
            <person name="Grigoriev I."/>
            <person name="Van Etten J."/>
            <person name="Lomsadze A."/>
            <person name="Borodovsky M."/>
        </authorList>
    </citation>
    <scope>NUCLEOTIDE SEQUENCE [LARGE SCALE GENOMIC DNA]</scope>
    <source>
        <strain evidence="1 2">C-169</strain>
    </source>
</reference>
<protein>
    <submittedName>
        <fullName evidence="1">Uncharacterized protein</fullName>
    </submittedName>
</protein>